<dbReference type="STRING" id="1121393.SAMN02745216_03885"/>
<dbReference type="PANTHER" id="PTHR30576">
    <property type="entry name" value="COLANIC BIOSYNTHESIS UDP-GLUCOSE LIPID CARRIER TRANSFERASE"/>
    <property type="match status" value="1"/>
</dbReference>
<gene>
    <name evidence="4" type="ORF">SAMN02745216_03885</name>
</gene>
<keyword evidence="2" id="KW-0472">Membrane</keyword>
<keyword evidence="2" id="KW-1133">Transmembrane helix</keyword>
<name>A0A1M6UEX9_9BACT</name>
<evidence type="ECO:0000313" key="5">
    <source>
        <dbReference type="Proteomes" id="UP000183994"/>
    </source>
</evidence>
<keyword evidence="5" id="KW-1185">Reference proteome</keyword>
<feature type="transmembrane region" description="Helical" evidence="2">
    <location>
        <begin position="22"/>
        <end position="43"/>
    </location>
</feature>
<keyword evidence="4" id="KW-0808">Transferase</keyword>
<proteinExistence type="inferred from homology"/>
<sequence length="210" mass="24257">MVSYSSVERSDFEIIAKRLMDLTVSSICLMLLAPVFLAIAIWIRLDSKGSIIYHWKILGYNKKPVVSYKFRTMVENADALKAELMAQNEMKGAAFKMSNDPRITKAGHILRKYSLDELPQLWSVFKGDLSLVGPRPPLRSEIEAFDGWHRRKLSVKPGITCLWQVSGRNDINDFDEWMSLDMKYIDEWSLWLDIKILFKTFWVVFAGTGK</sequence>
<dbReference type="RefSeq" id="WP_073477922.1">
    <property type="nucleotide sequence ID" value="NZ_FQZU01000030.1"/>
</dbReference>
<dbReference type="GO" id="GO:0016780">
    <property type="term" value="F:phosphotransferase activity, for other substituted phosphate groups"/>
    <property type="evidence" value="ECO:0007669"/>
    <property type="project" value="TreeGrafter"/>
</dbReference>
<dbReference type="OrthoDB" id="9808602at2"/>
<dbReference type="EMBL" id="FQZU01000030">
    <property type="protein sequence ID" value="SHK67729.1"/>
    <property type="molecule type" value="Genomic_DNA"/>
</dbReference>
<dbReference type="AlphaFoldDB" id="A0A1M6UEX9"/>
<organism evidence="4 5">
    <name type="scientific">Desulfatibacillum alkenivorans DSM 16219</name>
    <dbReference type="NCBI Taxonomy" id="1121393"/>
    <lineage>
        <taxon>Bacteria</taxon>
        <taxon>Pseudomonadati</taxon>
        <taxon>Thermodesulfobacteriota</taxon>
        <taxon>Desulfobacteria</taxon>
        <taxon>Desulfobacterales</taxon>
        <taxon>Desulfatibacillaceae</taxon>
        <taxon>Desulfatibacillum</taxon>
    </lineage>
</organism>
<evidence type="ECO:0000256" key="2">
    <source>
        <dbReference type="SAM" id="Phobius"/>
    </source>
</evidence>
<dbReference type="Pfam" id="PF02397">
    <property type="entry name" value="Bac_transf"/>
    <property type="match status" value="1"/>
</dbReference>
<dbReference type="Proteomes" id="UP000183994">
    <property type="component" value="Unassembled WGS sequence"/>
</dbReference>
<evidence type="ECO:0000259" key="3">
    <source>
        <dbReference type="Pfam" id="PF02397"/>
    </source>
</evidence>
<evidence type="ECO:0000256" key="1">
    <source>
        <dbReference type="ARBA" id="ARBA00006464"/>
    </source>
</evidence>
<comment type="similarity">
    <text evidence="1">Belongs to the bacterial sugar transferase family.</text>
</comment>
<keyword evidence="2" id="KW-0812">Transmembrane</keyword>
<reference evidence="5" key="1">
    <citation type="submission" date="2016-11" db="EMBL/GenBank/DDBJ databases">
        <authorList>
            <person name="Varghese N."/>
            <person name="Submissions S."/>
        </authorList>
    </citation>
    <scope>NUCLEOTIDE SEQUENCE [LARGE SCALE GENOMIC DNA]</scope>
    <source>
        <strain evidence="5">DSM 16219</strain>
    </source>
</reference>
<dbReference type="InterPro" id="IPR003362">
    <property type="entry name" value="Bact_transf"/>
</dbReference>
<feature type="domain" description="Bacterial sugar transferase" evidence="3">
    <location>
        <begin position="17"/>
        <end position="205"/>
    </location>
</feature>
<dbReference type="PANTHER" id="PTHR30576:SF10">
    <property type="entry name" value="SLL5057 PROTEIN"/>
    <property type="match status" value="1"/>
</dbReference>
<evidence type="ECO:0000313" key="4">
    <source>
        <dbReference type="EMBL" id="SHK67729.1"/>
    </source>
</evidence>
<accession>A0A1M6UEX9</accession>
<protein>
    <submittedName>
        <fullName evidence="4">Sugar transferase involved in LPS biosynthesis (Colanic, teichoic acid)</fullName>
    </submittedName>
</protein>